<dbReference type="PROSITE" id="PS00518">
    <property type="entry name" value="ZF_RING_1"/>
    <property type="match status" value="1"/>
</dbReference>
<reference evidence="6 7" key="1">
    <citation type="journal article" date="2020" name="ISME J.">
        <title>Uncovering the hidden diversity of litter-decomposition mechanisms in mushroom-forming fungi.</title>
        <authorList>
            <person name="Floudas D."/>
            <person name="Bentzer J."/>
            <person name="Ahren D."/>
            <person name="Johansson T."/>
            <person name="Persson P."/>
            <person name="Tunlid A."/>
        </authorList>
    </citation>
    <scope>NUCLEOTIDE SEQUENCE [LARGE SCALE GENOMIC DNA]</scope>
    <source>
        <strain evidence="6 7">CBS 175.51</strain>
    </source>
</reference>
<evidence type="ECO:0000256" key="1">
    <source>
        <dbReference type="ARBA" id="ARBA00022723"/>
    </source>
</evidence>
<accession>A0A8H5F9Q6</accession>
<dbReference type="OrthoDB" id="3219336at2759"/>
<organism evidence="6 7">
    <name type="scientific">Ephemerocybe angulata</name>
    <dbReference type="NCBI Taxonomy" id="980116"/>
    <lineage>
        <taxon>Eukaryota</taxon>
        <taxon>Fungi</taxon>
        <taxon>Dikarya</taxon>
        <taxon>Basidiomycota</taxon>
        <taxon>Agaricomycotina</taxon>
        <taxon>Agaricomycetes</taxon>
        <taxon>Agaricomycetidae</taxon>
        <taxon>Agaricales</taxon>
        <taxon>Agaricineae</taxon>
        <taxon>Psathyrellaceae</taxon>
        <taxon>Ephemerocybe</taxon>
    </lineage>
</organism>
<evidence type="ECO:0000256" key="3">
    <source>
        <dbReference type="ARBA" id="ARBA00022833"/>
    </source>
</evidence>
<dbReference type="Pfam" id="PF00097">
    <property type="entry name" value="zf-C3HC4"/>
    <property type="match status" value="1"/>
</dbReference>
<keyword evidence="1" id="KW-0479">Metal-binding</keyword>
<dbReference type="SMART" id="SM00184">
    <property type="entry name" value="RING"/>
    <property type="match status" value="1"/>
</dbReference>
<feature type="domain" description="RING-type" evidence="5">
    <location>
        <begin position="149"/>
        <end position="236"/>
    </location>
</feature>
<dbReference type="Gene3D" id="3.30.40.10">
    <property type="entry name" value="Zinc/RING finger domain, C3HC4 (zinc finger)"/>
    <property type="match status" value="1"/>
</dbReference>
<feature type="region of interest" description="Disordered" evidence="4">
    <location>
        <begin position="1"/>
        <end position="91"/>
    </location>
</feature>
<comment type="caution">
    <text evidence="6">The sequence shown here is derived from an EMBL/GenBank/DDBJ whole genome shotgun (WGS) entry which is preliminary data.</text>
</comment>
<keyword evidence="2" id="KW-0863">Zinc-finger</keyword>
<evidence type="ECO:0000256" key="2">
    <source>
        <dbReference type="ARBA" id="ARBA00022771"/>
    </source>
</evidence>
<dbReference type="InterPro" id="IPR017907">
    <property type="entry name" value="Znf_RING_CS"/>
</dbReference>
<evidence type="ECO:0000313" key="6">
    <source>
        <dbReference type="EMBL" id="KAF5328934.1"/>
    </source>
</evidence>
<gene>
    <name evidence="6" type="ORF">D9611_013503</name>
</gene>
<evidence type="ECO:0000313" key="7">
    <source>
        <dbReference type="Proteomes" id="UP000541558"/>
    </source>
</evidence>
<dbReference type="GO" id="GO:0008270">
    <property type="term" value="F:zinc ion binding"/>
    <property type="evidence" value="ECO:0007669"/>
    <property type="project" value="UniProtKB-KW"/>
</dbReference>
<protein>
    <recommendedName>
        <fullName evidence="5">RING-type domain-containing protein</fullName>
    </recommendedName>
</protein>
<dbReference type="Proteomes" id="UP000541558">
    <property type="component" value="Unassembled WGS sequence"/>
</dbReference>
<feature type="region of interest" description="Disordered" evidence="4">
    <location>
        <begin position="107"/>
        <end position="129"/>
    </location>
</feature>
<keyword evidence="3" id="KW-0862">Zinc</keyword>
<dbReference type="AlphaFoldDB" id="A0A8H5F9Q6"/>
<keyword evidence="7" id="KW-1185">Reference proteome</keyword>
<dbReference type="InterPro" id="IPR018957">
    <property type="entry name" value="Znf_C3HC4_RING-type"/>
</dbReference>
<evidence type="ECO:0000256" key="4">
    <source>
        <dbReference type="SAM" id="MobiDB-lite"/>
    </source>
</evidence>
<sequence length="302" mass="33903">MPHWRYLYISPRSGGDSQVKGMPRELTSSSSTAIRSTPYPPRTPSRRRNGVSDGPLAPSATAEPLSRFADNPHHRPPPSTPGPSRQSTPGPTAMLDLILKIRRDAQSKVPPTPEADPLDESQTSKQINTRDDNAMLDDIVDAVERAGSCEICTWFMRTPYVLECGHSFCGSCLRTVFERSLLQNLRPLGLDDHDTHDWDECQTIPVDDFGVERLIECVEEHKVEAIDVFTHPCPFCKTAVRRPPPINYALRESLNEAVVSFEGRFSPQWLNSVDTDNGEVNLERLFLTRKTCKKLGMKQLVH</sequence>
<dbReference type="SUPFAM" id="SSF57850">
    <property type="entry name" value="RING/U-box"/>
    <property type="match status" value="1"/>
</dbReference>
<evidence type="ECO:0000259" key="5">
    <source>
        <dbReference type="SMART" id="SM00184"/>
    </source>
</evidence>
<dbReference type="EMBL" id="JAACJK010000124">
    <property type="protein sequence ID" value="KAF5328934.1"/>
    <property type="molecule type" value="Genomic_DNA"/>
</dbReference>
<proteinExistence type="predicted"/>
<name>A0A8H5F9Q6_9AGAR</name>
<feature type="compositionally biased region" description="Low complexity" evidence="4">
    <location>
        <begin position="82"/>
        <end position="91"/>
    </location>
</feature>
<dbReference type="InterPro" id="IPR001841">
    <property type="entry name" value="Znf_RING"/>
</dbReference>
<dbReference type="InterPro" id="IPR013083">
    <property type="entry name" value="Znf_RING/FYVE/PHD"/>
</dbReference>